<proteinExistence type="predicted"/>
<gene>
    <name evidence="3" type="ORF">I4J89_11705</name>
</gene>
<name>A0A931C4L7_9ACTN</name>
<dbReference type="Gene3D" id="1.20.144.10">
    <property type="entry name" value="Phosphatidic acid phosphatase type 2/haloperoxidase"/>
    <property type="match status" value="1"/>
</dbReference>
<feature type="transmembrane region" description="Helical" evidence="1">
    <location>
        <begin position="97"/>
        <end position="119"/>
    </location>
</feature>
<evidence type="ECO:0000313" key="4">
    <source>
        <dbReference type="Proteomes" id="UP000598146"/>
    </source>
</evidence>
<dbReference type="InterPro" id="IPR000326">
    <property type="entry name" value="PAP2/HPO"/>
</dbReference>
<dbReference type="Proteomes" id="UP000598146">
    <property type="component" value="Unassembled WGS sequence"/>
</dbReference>
<accession>A0A931C4L7</accession>
<dbReference type="SMART" id="SM00014">
    <property type="entry name" value="acidPPc"/>
    <property type="match status" value="1"/>
</dbReference>
<keyword evidence="1" id="KW-1133">Transmembrane helix</keyword>
<keyword evidence="1" id="KW-0812">Transmembrane</keyword>
<feature type="transmembrane region" description="Helical" evidence="1">
    <location>
        <begin position="197"/>
        <end position="217"/>
    </location>
</feature>
<evidence type="ECO:0000313" key="3">
    <source>
        <dbReference type="EMBL" id="MBG0562129.1"/>
    </source>
</evidence>
<feature type="transmembrane region" description="Helical" evidence="1">
    <location>
        <begin position="170"/>
        <end position="191"/>
    </location>
</feature>
<dbReference type="AlphaFoldDB" id="A0A931C4L7"/>
<dbReference type="CDD" id="cd03392">
    <property type="entry name" value="PAP2_like_2"/>
    <property type="match status" value="1"/>
</dbReference>
<evidence type="ECO:0000259" key="2">
    <source>
        <dbReference type="SMART" id="SM00014"/>
    </source>
</evidence>
<feature type="transmembrane region" description="Helical" evidence="1">
    <location>
        <begin position="12"/>
        <end position="35"/>
    </location>
</feature>
<keyword evidence="4" id="KW-1185">Reference proteome</keyword>
<organism evidence="3 4">
    <name type="scientific">Actinoplanes aureus</name>
    <dbReference type="NCBI Taxonomy" id="2792083"/>
    <lineage>
        <taxon>Bacteria</taxon>
        <taxon>Bacillati</taxon>
        <taxon>Actinomycetota</taxon>
        <taxon>Actinomycetes</taxon>
        <taxon>Micromonosporales</taxon>
        <taxon>Micromonosporaceae</taxon>
        <taxon>Actinoplanes</taxon>
    </lineage>
</organism>
<feature type="transmembrane region" description="Helical" evidence="1">
    <location>
        <begin position="139"/>
        <end position="158"/>
    </location>
</feature>
<keyword evidence="1" id="KW-0472">Membrane</keyword>
<dbReference type="SUPFAM" id="SSF48317">
    <property type="entry name" value="Acid phosphatase/Vanadium-dependent haloperoxidase"/>
    <property type="match status" value="1"/>
</dbReference>
<dbReference type="RefSeq" id="WP_196413940.1">
    <property type="nucleotide sequence ID" value="NZ_JADQTO010000005.1"/>
</dbReference>
<sequence length="230" mass="25141">MRPDQEFTLEVRTTAVAAAAPILLVPFVLIAALVAGSYQPLHDFDRRVTDRMHEVAVGHPGWADAMAWWSLIFHPTTWRIAAALLMVWLWRRHARPLAIWVGATMAAGALLGVLLKLLFGRHRPDLLDPVAQAAGYAFPSGHALTNALGAAVFLMVLLPLVRDRLLARAGLWFAALVIPLVTAFTRVALGVHWASDVVAGLLFGVALAALTAWAFVYRVRPRRVRESVPG</sequence>
<dbReference type="EMBL" id="JADQTO010000005">
    <property type="protein sequence ID" value="MBG0562129.1"/>
    <property type="molecule type" value="Genomic_DNA"/>
</dbReference>
<reference evidence="3" key="1">
    <citation type="submission" date="2020-11" db="EMBL/GenBank/DDBJ databases">
        <title>Isolation and identification of active actinomycetes.</title>
        <authorList>
            <person name="Sun X."/>
        </authorList>
    </citation>
    <scope>NUCLEOTIDE SEQUENCE</scope>
    <source>
        <strain evidence="3">NEAU-A11</strain>
    </source>
</reference>
<evidence type="ECO:0000256" key="1">
    <source>
        <dbReference type="SAM" id="Phobius"/>
    </source>
</evidence>
<protein>
    <submittedName>
        <fullName evidence="3">Phosphatase PAP2 family protein</fullName>
    </submittedName>
</protein>
<comment type="caution">
    <text evidence="3">The sequence shown here is derived from an EMBL/GenBank/DDBJ whole genome shotgun (WGS) entry which is preliminary data.</text>
</comment>
<dbReference type="InterPro" id="IPR036938">
    <property type="entry name" value="PAP2/HPO_sf"/>
</dbReference>
<dbReference type="Pfam" id="PF01569">
    <property type="entry name" value="PAP2"/>
    <property type="match status" value="1"/>
</dbReference>
<dbReference type="PANTHER" id="PTHR14969:SF13">
    <property type="entry name" value="AT30094P"/>
    <property type="match status" value="1"/>
</dbReference>
<dbReference type="PANTHER" id="PTHR14969">
    <property type="entry name" value="SPHINGOSINE-1-PHOSPHATE PHOSPHOHYDROLASE"/>
    <property type="match status" value="1"/>
</dbReference>
<feature type="transmembrane region" description="Helical" evidence="1">
    <location>
        <begin position="67"/>
        <end position="90"/>
    </location>
</feature>
<feature type="domain" description="Phosphatidic acid phosphatase type 2/haloperoxidase" evidence="2">
    <location>
        <begin position="98"/>
        <end position="212"/>
    </location>
</feature>